<keyword evidence="4" id="KW-0804">Transcription</keyword>
<evidence type="ECO:0000313" key="7">
    <source>
        <dbReference type="EMBL" id="CAI2372951.1"/>
    </source>
</evidence>
<evidence type="ECO:0000256" key="1">
    <source>
        <dbReference type="ARBA" id="ARBA00004123"/>
    </source>
</evidence>
<dbReference type="SMART" id="SM01370">
    <property type="entry name" value="TAFII55_N"/>
    <property type="match status" value="1"/>
</dbReference>
<comment type="subcellular location">
    <subcellularLocation>
        <location evidence="1">Nucleus</location>
    </subcellularLocation>
</comment>
<gene>
    <name evidence="7" type="ORF">ECRASSUSDP1_LOCUS14288</name>
</gene>
<keyword evidence="8" id="KW-1185">Reference proteome</keyword>
<dbReference type="EMBL" id="CAMPGE010014272">
    <property type="protein sequence ID" value="CAI2372951.1"/>
    <property type="molecule type" value="Genomic_DNA"/>
</dbReference>
<dbReference type="PANTHER" id="PTHR12228:SF0">
    <property type="entry name" value="TATA-BOX BINDING PROTEIN ASSOCIATED FACTOR 7"/>
    <property type="match status" value="1"/>
</dbReference>
<reference evidence="7" key="1">
    <citation type="submission" date="2023-07" db="EMBL/GenBank/DDBJ databases">
        <authorList>
            <consortium name="AG Swart"/>
            <person name="Singh M."/>
            <person name="Singh A."/>
            <person name="Seah K."/>
            <person name="Emmerich C."/>
        </authorList>
    </citation>
    <scope>NUCLEOTIDE SEQUENCE</scope>
    <source>
        <strain evidence="7">DP1</strain>
    </source>
</reference>
<proteinExistence type="inferred from homology"/>
<dbReference type="InterPro" id="IPR006751">
    <property type="entry name" value="TAFII55_prot_cons_reg"/>
</dbReference>
<dbReference type="Pfam" id="PF04658">
    <property type="entry name" value="TAFII55_N"/>
    <property type="match status" value="1"/>
</dbReference>
<organism evidence="7 8">
    <name type="scientific">Euplotes crassus</name>
    <dbReference type="NCBI Taxonomy" id="5936"/>
    <lineage>
        <taxon>Eukaryota</taxon>
        <taxon>Sar</taxon>
        <taxon>Alveolata</taxon>
        <taxon>Ciliophora</taxon>
        <taxon>Intramacronucleata</taxon>
        <taxon>Spirotrichea</taxon>
        <taxon>Hypotrichia</taxon>
        <taxon>Euplotida</taxon>
        <taxon>Euplotidae</taxon>
        <taxon>Moneuplotes</taxon>
    </lineage>
</organism>
<comment type="similarity">
    <text evidence="2">Belongs to the TAF7 family.</text>
</comment>
<keyword evidence="5" id="KW-0539">Nucleus</keyword>
<dbReference type="Proteomes" id="UP001295684">
    <property type="component" value="Unassembled WGS sequence"/>
</dbReference>
<evidence type="ECO:0000256" key="2">
    <source>
        <dbReference type="ARBA" id="ARBA00009368"/>
    </source>
</evidence>
<evidence type="ECO:0000256" key="5">
    <source>
        <dbReference type="ARBA" id="ARBA00023242"/>
    </source>
</evidence>
<evidence type="ECO:0000259" key="6">
    <source>
        <dbReference type="SMART" id="SM01370"/>
    </source>
</evidence>
<keyword evidence="3" id="KW-0805">Transcription regulation</keyword>
<name>A0AAD2CVW4_EUPCR</name>
<dbReference type="AlphaFoldDB" id="A0AAD2CVW4"/>
<evidence type="ECO:0000313" key="8">
    <source>
        <dbReference type="Proteomes" id="UP001295684"/>
    </source>
</evidence>
<feature type="domain" description="TAFII55 protein conserved region" evidence="6">
    <location>
        <begin position="13"/>
        <end position="226"/>
    </location>
</feature>
<dbReference type="PANTHER" id="PTHR12228">
    <property type="entry name" value="TRANSCRIPTION INITIATION FACTOR TFIID 55 KD SUBUNIT-RELATED"/>
    <property type="match status" value="1"/>
</dbReference>
<protein>
    <recommendedName>
        <fullName evidence="6">TAFII55 protein conserved region domain-containing protein</fullName>
    </recommendedName>
</protein>
<evidence type="ECO:0000256" key="3">
    <source>
        <dbReference type="ARBA" id="ARBA00023015"/>
    </source>
</evidence>
<comment type="caution">
    <text evidence="7">The sequence shown here is derived from an EMBL/GenBank/DDBJ whole genome shotgun (WGS) entry which is preliminary data.</text>
</comment>
<sequence>MIDISAFNGREKVDEGFILRANDEVSDYIRDFIKTGHDRTSLELIHVEDRKYGLVLGNIDGLEPNGYIYYCTLCDLPTISEAQNTLDMKTFNKSADISQVIYVHPNKVSIEEIEDIASFIKNEMPEFDPFYEDPDFLEQLYDRTSYKKKIQVDKNDENSNKILLFGNAMDEPNNEFLLRDGLTPATKNIVNVRYKKDVKENKEDIAKVEEYLKDNIDLGFSENAVEELLTFDKEGNLVKKETIPDFDPGQSEMYSSNYEDQDFSVKMKI</sequence>
<dbReference type="GO" id="GO:0005669">
    <property type="term" value="C:transcription factor TFIID complex"/>
    <property type="evidence" value="ECO:0007669"/>
    <property type="project" value="InterPro"/>
</dbReference>
<accession>A0AAD2CVW4</accession>
<dbReference type="GO" id="GO:0016251">
    <property type="term" value="F:RNA polymerase II general transcription initiation factor activity"/>
    <property type="evidence" value="ECO:0007669"/>
    <property type="project" value="TreeGrafter"/>
</dbReference>
<evidence type="ECO:0000256" key="4">
    <source>
        <dbReference type="ARBA" id="ARBA00023163"/>
    </source>
</evidence>
<dbReference type="GO" id="GO:0051123">
    <property type="term" value="P:RNA polymerase II preinitiation complex assembly"/>
    <property type="evidence" value="ECO:0007669"/>
    <property type="project" value="TreeGrafter"/>
</dbReference>
<dbReference type="InterPro" id="IPR037817">
    <property type="entry name" value="TAF7"/>
</dbReference>